<accession>A0A2N3HP23</accession>
<dbReference type="Proteomes" id="UP000233435">
    <property type="component" value="Unassembled WGS sequence"/>
</dbReference>
<keyword evidence="2" id="KW-1185">Reference proteome</keyword>
<evidence type="ECO:0000313" key="2">
    <source>
        <dbReference type="Proteomes" id="UP000233435"/>
    </source>
</evidence>
<dbReference type="RefSeq" id="WP_106658279.1">
    <property type="nucleotide sequence ID" value="NZ_PJEO01000011.1"/>
</dbReference>
<dbReference type="EMBL" id="PJEO01000011">
    <property type="protein sequence ID" value="PKQ46598.1"/>
    <property type="molecule type" value="Genomic_DNA"/>
</dbReference>
<sequence>MDYKSNIILKEEVNTSFIVEGTYSSLLKNSDYRIFIEKTYKETHVSRIKRAKDTLKDFN</sequence>
<dbReference type="OrthoDB" id="1249303at2"/>
<reference evidence="1 2" key="1">
    <citation type="submission" date="2017-12" db="EMBL/GenBank/DDBJ databases">
        <title>Confluentibacter flavum sp. nov., isolated from the saline lake.</title>
        <authorList>
            <person name="Yu L."/>
        </authorList>
    </citation>
    <scope>NUCLEOTIDE SEQUENCE [LARGE SCALE GENOMIC DNA]</scope>
    <source>
        <strain evidence="1 2">3B</strain>
    </source>
</reference>
<dbReference type="AlphaFoldDB" id="A0A2N3HP23"/>
<gene>
    <name evidence="1" type="ORF">CSW08_02235</name>
</gene>
<comment type="caution">
    <text evidence="1">The sequence shown here is derived from an EMBL/GenBank/DDBJ whole genome shotgun (WGS) entry which is preliminary data.</text>
</comment>
<protein>
    <submittedName>
        <fullName evidence="1">Uncharacterized protein</fullName>
    </submittedName>
</protein>
<evidence type="ECO:0000313" key="1">
    <source>
        <dbReference type="EMBL" id="PKQ46598.1"/>
    </source>
</evidence>
<organism evidence="1 2">
    <name type="scientific">Confluentibacter flavum</name>
    <dbReference type="NCBI Taxonomy" id="1909700"/>
    <lineage>
        <taxon>Bacteria</taxon>
        <taxon>Pseudomonadati</taxon>
        <taxon>Bacteroidota</taxon>
        <taxon>Flavobacteriia</taxon>
        <taxon>Flavobacteriales</taxon>
        <taxon>Flavobacteriaceae</taxon>
        <taxon>Confluentibacter</taxon>
    </lineage>
</organism>
<proteinExistence type="predicted"/>
<name>A0A2N3HP23_9FLAO</name>